<dbReference type="InterPro" id="IPR017455">
    <property type="entry name" value="Znf_FYVE-rel"/>
</dbReference>
<evidence type="ECO:0000259" key="6">
    <source>
        <dbReference type="PROSITE" id="PS50178"/>
    </source>
</evidence>
<keyword evidence="8" id="KW-1185">Reference proteome</keyword>
<dbReference type="SUPFAM" id="SSF57903">
    <property type="entry name" value="FYVE/PHD zinc finger"/>
    <property type="match status" value="1"/>
</dbReference>
<dbReference type="InterPro" id="IPR011011">
    <property type="entry name" value="Znf_FYVE_PHD"/>
</dbReference>
<feature type="compositionally biased region" description="Basic and acidic residues" evidence="5">
    <location>
        <begin position="92"/>
        <end position="112"/>
    </location>
</feature>
<feature type="compositionally biased region" description="Low complexity" evidence="5">
    <location>
        <begin position="72"/>
        <end position="90"/>
    </location>
</feature>
<proteinExistence type="predicted"/>
<name>E9AT21_LEIMU</name>
<keyword evidence="3" id="KW-0862">Zinc</keyword>
<evidence type="ECO:0000313" key="7">
    <source>
        <dbReference type="EMBL" id="CBZ26095.1"/>
    </source>
</evidence>
<feature type="domain" description="FYVE-type" evidence="6">
    <location>
        <begin position="8"/>
        <end position="69"/>
    </location>
</feature>
<evidence type="ECO:0000256" key="1">
    <source>
        <dbReference type="ARBA" id="ARBA00022723"/>
    </source>
</evidence>
<dbReference type="InterPro" id="IPR000306">
    <property type="entry name" value="Znf_FYVE"/>
</dbReference>
<dbReference type="PhylomeDB" id="E9AT21"/>
<dbReference type="PROSITE" id="PS00518">
    <property type="entry name" value="ZF_RING_1"/>
    <property type="match status" value="1"/>
</dbReference>
<feature type="region of interest" description="Disordered" evidence="5">
    <location>
        <begin position="72"/>
        <end position="207"/>
    </location>
</feature>
<protein>
    <recommendedName>
        <fullName evidence="6">FYVE-type domain-containing protein</fullName>
    </recommendedName>
</protein>
<feature type="compositionally biased region" description="Low complexity" evidence="5">
    <location>
        <begin position="144"/>
        <end position="159"/>
    </location>
</feature>
<reference evidence="7 8" key="1">
    <citation type="journal article" date="2011" name="Genome Res.">
        <title>Chromosome and gene copy number variation allow major structural change between species and strains of Leishmania.</title>
        <authorList>
            <person name="Rogers M.B."/>
            <person name="Hilley J.D."/>
            <person name="Dickens N.J."/>
            <person name="Wilkes J."/>
            <person name="Bates P.A."/>
            <person name="Depledge D.P."/>
            <person name="Harris D."/>
            <person name="Her Y."/>
            <person name="Herzyk P."/>
            <person name="Imamura H."/>
            <person name="Otto T.D."/>
            <person name="Sanders M."/>
            <person name="Seeger K."/>
            <person name="Dujardin J.C."/>
            <person name="Berriman M."/>
            <person name="Smith D.F."/>
            <person name="Hertz-Fowler C."/>
            <person name="Mottram J.C."/>
        </authorList>
    </citation>
    <scope>NUCLEOTIDE SEQUENCE [LARGE SCALE GENOMIC DNA]</scope>
    <source>
        <strain evidence="7 8">MHOM/GT/2001/U1103</strain>
    </source>
</reference>
<dbReference type="VEuPathDB" id="TriTrypDB:LmxM.36.2440"/>
<evidence type="ECO:0000256" key="2">
    <source>
        <dbReference type="ARBA" id="ARBA00022771"/>
    </source>
</evidence>
<dbReference type="GO" id="GO:0008270">
    <property type="term" value="F:zinc ion binding"/>
    <property type="evidence" value="ECO:0007669"/>
    <property type="project" value="UniProtKB-KW"/>
</dbReference>
<evidence type="ECO:0000256" key="3">
    <source>
        <dbReference type="ARBA" id="ARBA00022833"/>
    </source>
</evidence>
<dbReference type="AlphaFoldDB" id="E9AT21"/>
<accession>E9AT21</accession>
<dbReference type="EMBL" id="FR799573">
    <property type="protein sequence ID" value="CBZ26095.1"/>
    <property type="molecule type" value="Genomic_DNA"/>
</dbReference>
<dbReference type="KEGG" id="lmi:LMXM_36_2440"/>
<sequence>MGKPSVSASPSRRCAECERSFGITLWRHICDVCHHTVCDDCAPRNTESVDAKGEKAMLRVCKACGATGHRLGSAAGGNSATATAQGTGTARPDPHSEAERERRARIIEERNKTQKNRGRPQNAGGEGGSRAAVANERLAPPAPASSSPTSAPPRASASPPVAPLPPSANSGSQERLANPALEAAVRRQLQQQAHGRAAASSPAANMSPEKTRLLCEIEVLLAKHLEDPPFGLRAADEAKLHGYLQFLKKKYRLSE</sequence>
<evidence type="ECO:0000313" key="8">
    <source>
        <dbReference type="Proteomes" id="UP000007259"/>
    </source>
</evidence>
<dbReference type="Proteomes" id="UP000007259">
    <property type="component" value="Chromosome 20"/>
</dbReference>
<dbReference type="OMA" id="CDDCAPR"/>
<dbReference type="InterPro" id="IPR013083">
    <property type="entry name" value="Znf_RING/FYVE/PHD"/>
</dbReference>
<dbReference type="RefSeq" id="XP_003874595.1">
    <property type="nucleotide sequence ID" value="XM_003874546.1"/>
</dbReference>
<organism evidence="7 8">
    <name type="scientific">Leishmania mexicana (strain MHOM/GT/2001/U1103)</name>
    <dbReference type="NCBI Taxonomy" id="929439"/>
    <lineage>
        <taxon>Eukaryota</taxon>
        <taxon>Discoba</taxon>
        <taxon>Euglenozoa</taxon>
        <taxon>Kinetoplastea</taxon>
        <taxon>Metakinetoplastina</taxon>
        <taxon>Trypanosomatida</taxon>
        <taxon>Trypanosomatidae</taxon>
        <taxon>Leishmaniinae</taxon>
        <taxon>Leishmania</taxon>
    </lineage>
</organism>
<keyword evidence="1" id="KW-0479">Metal-binding</keyword>
<dbReference type="PROSITE" id="PS50178">
    <property type="entry name" value="ZF_FYVE"/>
    <property type="match status" value="1"/>
</dbReference>
<dbReference type="CDD" id="cd00065">
    <property type="entry name" value="FYVE_like_SF"/>
    <property type="match status" value="1"/>
</dbReference>
<keyword evidence="2 4" id="KW-0863">Zinc-finger</keyword>
<dbReference type="Pfam" id="PF01363">
    <property type="entry name" value="FYVE"/>
    <property type="match status" value="1"/>
</dbReference>
<evidence type="ECO:0000256" key="4">
    <source>
        <dbReference type="PROSITE-ProRule" id="PRU00091"/>
    </source>
</evidence>
<dbReference type="GeneID" id="13448284"/>
<dbReference type="Gene3D" id="3.30.40.10">
    <property type="entry name" value="Zinc/RING finger domain, C3HC4 (zinc finger)"/>
    <property type="match status" value="1"/>
</dbReference>
<gene>
    <name evidence="7" type="ORF">LMXM_36_2440</name>
</gene>
<evidence type="ECO:0000256" key="5">
    <source>
        <dbReference type="SAM" id="MobiDB-lite"/>
    </source>
</evidence>
<dbReference type="OrthoDB" id="248092at2759"/>
<dbReference type="InterPro" id="IPR017907">
    <property type="entry name" value="Znf_RING_CS"/>
</dbReference>